<keyword evidence="1" id="KW-0175">Coiled coil</keyword>
<dbReference type="EMBL" id="LN609529">
    <property type="protein sequence ID" value="CEF68552.1"/>
    <property type="molecule type" value="Genomic_DNA"/>
</dbReference>
<dbReference type="CTD" id="36380922"/>
<dbReference type="RefSeq" id="XP_024507752.1">
    <property type="nucleotide sequence ID" value="XM_024654375.1"/>
</dbReference>
<proteinExistence type="predicted"/>
<reference evidence="3 4" key="1">
    <citation type="submission" date="2014-09" db="EMBL/GenBank/DDBJ databases">
        <authorList>
            <person name="Martin A.A."/>
        </authorList>
    </citation>
    <scope>NUCLEOTIDE SEQUENCE</scope>
    <source>
        <strain evidence="4">ED321</strain>
        <strain evidence="3">ED321 Heterogonic</strain>
    </source>
</reference>
<sequence>MSNAEESQPSTVPQISDSEHADNLNKLAQMKDGAVAETADLLMNIETIITMASKKQMELAQAFEDKIESMSKKMESIEKAMQCLMDKVSDDKM</sequence>
<dbReference type="AlphaFoldDB" id="A0A090LFL0"/>
<evidence type="ECO:0000313" key="6">
    <source>
        <dbReference type="WormBase" id="SRAE_2000320800"/>
    </source>
</evidence>
<dbReference type="GeneID" id="36380922"/>
<dbReference type="WormBase" id="SRAE_2000320800">
    <property type="protein sequence ID" value="SRP07033"/>
    <property type="gene ID" value="WBGene00263429"/>
</dbReference>
<evidence type="ECO:0000313" key="4">
    <source>
        <dbReference type="Proteomes" id="UP000035682"/>
    </source>
</evidence>
<feature type="region of interest" description="Disordered" evidence="2">
    <location>
        <begin position="1"/>
        <end position="26"/>
    </location>
</feature>
<keyword evidence="4" id="KW-1185">Reference proteome</keyword>
<organism evidence="3">
    <name type="scientific">Strongyloides ratti</name>
    <name type="common">Parasitic roundworm</name>
    <dbReference type="NCBI Taxonomy" id="34506"/>
    <lineage>
        <taxon>Eukaryota</taxon>
        <taxon>Metazoa</taxon>
        <taxon>Ecdysozoa</taxon>
        <taxon>Nematoda</taxon>
        <taxon>Chromadorea</taxon>
        <taxon>Rhabditida</taxon>
        <taxon>Tylenchina</taxon>
        <taxon>Panagrolaimomorpha</taxon>
        <taxon>Strongyloidoidea</taxon>
        <taxon>Strongyloididae</taxon>
        <taxon>Strongyloides</taxon>
    </lineage>
</organism>
<dbReference type="WBParaSite" id="SRAE_2000320800.1">
    <property type="protein sequence ID" value="SRAE_2000320800.1"/>
    <property type="gene ID" value="WBGene00263429"/>
</dbReference>
<feature type="coiled-coil region" evidence="1">
    <location>
        <begin position="60"/>
        <end position="87"/>
    </location>
</feature>
<evidence type="ECO:0000256" key="1">
    <source>
        <dbReference type="SAM" id="Coils"/>
    </source>
</evidence>
<evidence type="ECO:0000313" key="3">
    <source>
        <dbReference type="EMBL" id="CEF68552.1"/>
    </source>
</evidence>
<accession>A0A090LFL0</accession>
<evidence type="ECO:0000313" key="5">
    <source>
        <dbReference type="WBParaSite" id="SRAE_2000320800.1"/>
    </source>
</evidence>
<feature type="compositionally biased region" description="Polar residues" evidence="2">
    <location>
        <begin position="1"/>
        <end position="16"/>
    </location>
</feature>
<gene>
    <name evidence="3 5 6" type="ORF">SRAE_2000320800</name>
</gene>
<protein>
    <submittedName>
        <fullName evidence="3 5">Uncharacterized protein</fullName>
    </submittedName>
</protein>
<dbReference type="Proteomes" id="UP000035682">
    <property type="component" value="Unplaced"/>
</dbReference>
<reference evidence="5" key="2">
    <citation type="submission" date="2020-12" db="UniProtKB">
        <authorList>
            <consortium name="WormBaseParasite"/>
        </authorList>
    </citation>
    <scope>IDENTIFICATION</scope>
</reference>
<evidence type="ECO:0000256" key="2">
    <source>
        <dbReference type="SAM" id="MobiDB-lite"/>
    </source>
</evidence>
<name>A0A090LFL0_STRRB</name>